<dbReference type="PROSITE" id="PS00018">
    <property type="entry name" value="EF_HAND_1"/>
    <property type="match status" value="1"/>
</dbReference>
<evidence type="ECO:0000256" key="1">
    <source>
        <dbReference type="ARBA" id="ARBA00022837"/>
    </source>
</evidence>
<evidence type="ECO:0000313" key="4">
    <source>
        <dbReference type="EMBL" id="CAF0870973.1"/>
    </source>
</evidence>
<evidence type="ECO:0000313" key="6">
    <source>
        <dbReference type="Proteomes" id="UP000663828"/>
    </source>
</evidence>
<dbReference type="InterPro" id="IPR018247">
    <property type="entry name" value="EF_Hand_1_Ca_BS"/>
</dbReference>
<proteinExistence type="predicted"/>
<protein>
    <recommendedName>
        <fullName evidence="3">EF-hand domain-containing protein</fullName>
    </recommendedName>
</protein>
<accession>A0A814YKG2</accession>
<keyword evidence="6" id="KW-1185">Reference proteome</keyword>
<gene>
    <name evidence="4" type="ORF">EDS130_LOCUS8289</name>
    <name evidence="5" type="ORF">XAT740_LOCUS25193</name>
</gene>
<dbReference type="CDD" id="cd00051">
    <property type="entry name" value="EFh"/>
    <property type="match status" value="1"/>
</dbReference>
<dbReference type="InterPro" id="IPR002048">
    <property type="entry name" value="EF_hand_dom"/>
</dbReference>
<dbReference type="Proteomes" id="UP000663828">
    <property type="component" value="Unassembled WGS sequence"/>
</dbReference>
<dbReference type="InterPro" id="IPR011992">
    <property type="entry name" value="EF-hand-dom_pair"/>
</dbReference>
<dbReference type="PROSITE" id="PS50222">
    <property type="entry name" value="EF_HAND_2"/>
    <property type="match status" value="1"/>
</dbReference>
<evidence type="ECO:0000259" key="3">
    <source>
        <dbReference type="PROSITE" id="PS50222"/>
    </source>
</evidence>
<comment type="caution">
    <text evidence="5">The sequence shown here is derived from an EMBL/GenBank/DDBJ whole genome shotgun (WGS) entry which is preliminary data.</text>
</comment>
<evidence type="ECO:0000256" key="2">
    <source>
        <dbReference type="SAM" id="MobiDB-lite"/>
    </source>
</evidence>
<dbReference type="EMBL" id="CAJNOR010001983">
    <property type="protein sequence ID" value="CAF1230361.1"/>
    <property type="molecule type" value="Genomic_DNA"/>
</dbReference>
<dbReference type="GO" id="GO:0005509">
    <property type="term" value="F:calcium ion binding"/>
    <property type="evidence" value="ECO:0007669"/>
    <property type="project" value="InterPro"/>
</dbReference>
<feature type="compositionally biased region" description="Low complexity" evidence="2">
    <location>
        <begin position="20"/>
        <end position="68"/>
    </location>
</feature>
<dbReference type="EMBL" id="CAJNOJ010000026">
    <property type="protein sequence ID" value="CAF0870973.1"/>
    <property type="molecule type" value="Genomic_DNA"/>
</dbReference>
<dbReference type="OrthoDB" id="191686at2759"/>
<keyword evidence="1" id="KW-0106">Calcium</keyword>
<feature type="domain" description="EF-hand" evidence="3">
    <location>
        <begin position="195"/>
        <end position="230"/>
    </location>
</feature>
<evidence type="ECO:0000313" key="5">
    <source>
        <dbReference type="EMBL" id="CAF1230361.1"/>
    </source>
</evidence>
<feature type="region of interest" description="Disordered" evidence="2">
    <location>
        <begin position="114"/>
        <end position="137"/>
    </location>
</feature>
<dbReference type="Gene3D" id="1.10.238.10">
    <property type="entry name" value="EF-hand"/>
    <property type="match status" value="1"/>
</dbReference>
<sequence length="240" mass="27776">MSGFIQRVKALFSKTPKQGPAVQRQPVYQQQPQPQSAPQPQYAQQQPQPQLAPQPQYVQQQPQPQFAPQPQYMQQPVQYMQQPVQYMQQPQYVQHQQQMPPQYMQQPMQQPSPFGNATQMPNYFAPSPSTMAPNDQNSSIQANNMTIASATGIPLPEIERFRHEFNNYANRNGVIDRDGFRRLFIASLLNTTWQDIERESESTFRRFDVNQSGVLDFNEYMQACSRMILGGNQQPTMNQY</sequence>
<dbReference type="AlphaFoldDB" id="A0A814YKG2"/>
<dbReference type="SUPFAM" id="SSF47473">
    <property type="entry name" value="EF-hand"/>
    <property type="match status" value="1"/>
</dbReference>
<feature type="region of interest" description="Disordered" evidence="2">
    <location>
        <begin position="11"/>
        <end position="68"/>
    </location>
</feature>
<organism evidence="5 6">
    <name type="scientific">Adineta ricciae</name>
    <name type="common">Rotifer</name>
    <dbReference type="NCBI Taxonomy" id="249248"/>
    <lineage>
        <taxon>Eukaryota</taxon>
        <taxon>Metazoa</taxon>
        <taxon>Spiralia</taxon>
        <taxon>Gnathifera</taxon>
        <taxon>Rotifera</taxon>
        <taxon>Eurotatoria</taxon>
        <taxon>Bdelloidea</taxon>
        <taxon>Adinetida</taxon>
        <taxon>Adinetidae</taxon>
        <taxon>Adineta</taxon>
    </lineage>
</organism>
<reference evidence="5" key="1">
    <citation type="submission" date="2021-02" db="EMBL/GenBank/DDBJ databases">
        <authorList>
            <person name="Nowell W R."/>
        </authorList>
    </citation>
    <scope>NUCLEOTIDE SEQUENCE</scope>
</reference>
<dbReference type="Proteomes" id="UP000663852">
    <property type="component" value="Unassembled WGS sequence"/>
</dbReference>
<name>A0A814YKG2_ADIRI</name>